<dbReference type="RefSeq" id="WP_099248789.1">
    <property type="nucleotide sequence ID" value="NZ_FXXP01000003.1"/>
</dbReference>
<name>A0A238JHA5_9RHOB</name>
<dbReference type="Proteomes" id="UP000225972">
    <property type="component" value="Unassembled WGS sequence"/>
</dbReference>
<sequence>MTDTTHLEERIAHLLRVVDDLSDTVVRQDKELKVLSDRVLMLMQREAEREAEGGGGIVIGDERPPHW</sequence>
<organism evidence="1 2">
    <name type="scientific">Pelagimonas phthalicica</name>
    <dbReference type="NCBI Taxonomy" id="1037362"/>
    <lineage>
        <taxon>Bacteria</taxon>
        <taxon>Pseudomonadati</taxon>
        <taxon>Pseudomonadota</taxon>
        <taxon>Alphaproteobacteria</taxon>
        <taxon>Rhodobacterales</taxon>
        <taxon>Roseobacteraceae</taxon>
        <taxon>Pelagimonas</taxon>
    </lineage>
</organism>
<gene>
    <name evidence="1" type="primary">slyX</name>
    <name evidence="1" type="ORF">TRP8649_04190</name>
</gene>
<accession>A0A238JHA5</accession>
<dbReference type="InterPro" id="IPR007236">
    <property type="entry name" value="SlyX"/>
</dbReference>
<evidence type="ECO:0000313" key="1">
    <source>
        <dbReference type="EMBL" id="SMX30050.1"/>
    </source>
</evidence>
<proteinExistence type="predicted"/>
<dbReference type="OrthoDB" id="285836at2"/>
<dbReference type="EMBL" id="FXXP01000003">
    <property type="protein sequence ID" value="SMX30050.1"/>
    <property type="molecule type" value="Genomic_DNA"/>
</dbReference>
<dbReference type="Pfam" id="PF04102">
    <property type="entry name" value="SlyX"/>
    <property type="match status" value="1"/>
</dbReference>
<protein>
    <submittedName>
        <fullName evidence="1">Protein SlyX</fullName>
    </submittedName>
</protein>
<keyword evidence="2" id="KW-1185">Reference proteome</keyword>
<reference evidence="2" key="1">
    <citation type="submission" date="2017-05" db="EMBL/GenBank/DDBJ databases">
        <authorList>
            <person name="Rodrigo-Torres L."/>
            <person name="Arahal R. D."/>
            <person name="Lucena T."/>
        </authorList>
    </citation>
    <scope>NUCLEOTIDE SEQUENCE [LARGE SCALE GENOMIC DNA]</scope>
    <source>
        <strain evidence="2">CECT 8649</strain>
    </source>
</reference>
<evidence type="ECO:0000313" key="2">
    <source>
        <dbReference type="Proteomes" id="UP000225972"/>
    </source>
</evidence>
<dbReference type="AlphaFoldDB" id="A0A238JHA5"/>